<evidence type="ECO:0000313" key="3">
    <source>
        <dbReference type="Proteomes" id="UP001642484"/>
    </source>
</evidence>
<dbReference type="EMBL" id="CAXAMN010025806">
    <property type="protein sequence ID" value="CAK9098394.1"/>
    <property type="molecule type" value="Genomic_DNA"/>
</dbReference>
<evidence type="ECO:0000313" key="2">
    <source>
        <dbReference type="EMBL" id="CAK9099093.1"/>
    </source>
</evidence>
<dbReference type="EMBL" id="CAXAMN010025917">
    <property type="protein sequence ID" value="CAK9099093.1"/>
    <property type="molecule type" value="Genomic_DNA"/>
</dbReference>
<name>A0ABP0RDQ6_9DINO</name>
<comment type="caution">
    <text evidence="1">The sequence shown here is derived from an EMBL/GenBank/DDBJ whole genome shotgun (WGS) entry which is preliminary data.</text>
</comment>
<keyword evidence="3" id="KW-1185">Reference proteome</keyword>
<protein>
    <submittedName>
        <fullName evidence="1">Uncharacterized protein</fullName>
    </submittedName>
</protein>
<sequence length="257" mass="29391">MIALQPIQELYQYDEDVFKEIIQLVVAGWRSAEENGVELPGQGLVFPCILGNKGDWSYLVTSANLCRSYRRAPKGAREAKTHKDNPPGICHLCMCGTREGSWEDLNVAERLIKEARCSAIPSPWDEEPAWAQLWHEESPGGLERFHRIDIWHAFHLGVGKSWVASCVGLAQHLVRESSVDKRLSVLNEHWDTYCTAFGKTKYLRRLDPWTFGLKGKEPSAGWNKAHVTATLMQWLQHFLEEHRQTCERDPTLRFVAP</sequence>
<dbReference type="Proteomes" id="UP001642484">
    <property type="component" value="Unassembled WGS sequence"/>
</dbReference>
<organism evidence="1 3">
    <name type="scientific">Durusdinium trenchii</name>
    <dbReference type="NCBI Taxonomy" id="1381693"/>
    <lineage>
        <taxon>Eukaryota</taxon>
        <taxon>Sar</taxon>
        <taxon>Alveolata</taxon>
        <taxon>Dinophyceae</taxon>
        <taxon>Suessiales</taxon>
        <taxon>Symbiodiniaceae</taxon>
        <taxon>Durusdinium</taxon>
    </lineage>
</organism>
<reference evidence="1 3" key="1">
    <citation type="submission" date="2024-02" db="EMBL/GenBank/DDBJ databases">
        <authorList>
            <person name="Chen Y."/>
            <person name="Shah S."/>
            <person name="Dougan E. K."/>
            <person name="Thang M."/>
            <person name="Chan C."/>
        </authorList>
    </citation>
    <scope>NUCLEOTIDE SEQUENCE [LARGE SCALE GENOMIC DNA]</scope>
</reference>
<evidence type="ECO:0000313" key="1">
    <source>
        <dbReference type="EMBL" id="CAK9098394.1"/>
    </source>
</evidence>
<proteinExistence type="predicted"/>
<gene>
    <name evidence="1" type="ORF">CCMP2556_LOCUS46621</name>
    <name evidence="2" type="ORF">CCMP2556_LOCUS46894</name>
</gene>
<accession>A0ABP0RDQ6</accession>